<evidence type="ECO:0000256" key="2">
    <source>
        <dbReference type="ARBA" id="ARBA00023002"/>
    </source>
</evidence>
<dbReference type="Proteomes" id="UP000481583">
    <property type="component" value="Unassembled WGS sequence"/>
</dbReference>
<dbReference type="AlphaFoldDB" id="A0A6G4U0Z8"/>
<dbReference type="EMBL" id="JAAKZV010000078">
    <property type="protein sequence ID" value="NGN65939.1"/>
    <property type="molecule type" value="Genomic_DNA"/>
</dbReference>
<dbReference type="Pfam" id="PF13561">
    <property type="entry name" value="adh_short_C2"/>
    <property type="match status" value="1"/>
</dbReference>
<proteinExistence type="inferred from homology"/>
<organism evidence="3 4">
    <name type="scientific">Streptomyces coryli</name>
    <dbReference type="NCBI Taxonomy" id="1128680"/>
    <lineage>
        <taxon>Bacteria</taxon>
        <taxon>Bacillati</taxon>
        <taxon>Actinomycetota</taxon>
        <taxon>Actinomycetes</taxon>
        <taxon>Kitasatosporales</taxon>
        <taxon>Streptomycetaceae</taxon>
        <taxon>Streptomyces</taxon>
    </lineage>
</organism>
<protein>
    <submittedName>
        <fullName evidence="3">SDR family oxidoreductase</fullName>
    </submittedName>
</protein>
<keyword evidence="2" id="KW-0560">Oxidoreductase</keyword>
<sequence>MHADTPVDLTGKAALVTGGSRGIGAAIARRLAEQGADVALTYARSADRAAEVVRDIEGAGRRGLALRADAADADAIREAVDTAARRLGRLDVLVGNAGIGPYGPLAEVTADEVDLALAVHARAAFLTAQAAARHLGAGGRIITIGSSLAERVPYPGWTLYSMSKSALVGLTKGLARDLGPRGITAVLVQPGSTDTEMNPADAPEAAAEREFTALGRYARPEEIAAAVGYLAGPGGAYITGTTITVDGGVTA</sequence>
<evidence type="ECO:0000256" key="1">
    <source>
        <dbReference type="ARBA" id="ARBA00006484"/>
    </source>
</evidence>
<keyword evidence="4" id="KW-1185">Reference proteome</keyword>
<dbReference type="PROSITE" id="PS00061">
    <property type="entry name" value="ADH_SHORT"/>
    <property type="match status" value="1"/>
</dbReference>
<reference evidence="3 4" key="1">
    <citation type="submission" date="2020-02" db="EMBL/GenBank/DDBJ databases">
        <title>Whole-genome analyses of novel actinobacteria.</title>
        <authorList>
            <person name="Sahin N."/>
        </authorList>
    </citation>
    <scope>NUCLEOTIDE SEQUENCE [LARGE SCALE GENOMIC DNA]</scope>
    <source>
        <strain evidence="3 4">A7024</strain>
    </source>
</reference>
<dbReference type="InterPro" id="IPR036291">
    <property type="entry name" value="NAD(P)-bd_dom_sf"/>
</dbReference>
<evidence type="ECO:0000313" key="3">
    <source>
        <dbReference type="EMBL" id="NGN65939.1"/>
    </source>
</evidence>
<dbReference type="RefSeq" id="WP_165238846.1">
    <property type="nucleotide sequence ID" value="NZ_JAAKZV010000078.1"/>
</dbReference>
<dbReference type="PANTHER" id="PTHR43639:SF1">
    <property type="entry name" value="SHORT-CHAIN DEHYDROGENASE_REDUCTASE FAMILY PROTEIN"/>
    <property type="match status" value="1"/>
</dbReference>
<accession>A0A6G4U0Z8</accession>
<dbReference type="SUPFAM" id="SSF51735">
    <property type="entry name" value="NAD(P)-binding Rossmann-fold domains"/>
    <property type="match status" value="1"/>
</dbReference>
<dbReference type="GO" id="GO:0016491">
    <property type="term" value="F:oxidoreductase activity"/>
    <property type="evidence" value="ECO:0007669"/>
    <property type="project" value="UniProtKB-KW"/>
</dbReference>
<comment type="similarity">
    <text evidence="1">Belongs to the short-chain dehydrogenases/reductases (SDR) family.</text>
</comment>
<dbReference type="PANTHER" id="PTHR43639">
    <property type="entry name" value="OXIDOREDUCTASE, SHORT-CHAIN DEHYDROGENASE/REDUCTASE FAMILY (AFU_ORTHOLOGUE AFUA_5G02870)"/>
    <property type="match status" value="1"/>
</dbReference>
<comment type="caution">
    <text evidence="3">The sequence shown here is derived from an EMBL/GenBank/DDBJ whole genome shotgun (WGS) entry which is preliminary data.</text>
</comment>
<name>A0A6G4U0Z8_9ACTN</name>
<dbReference type="InterPro" id="IPR020904">
    <property type="entry name" value="Sc_DH/Rdtase_CS"/>
</dbReference>
<dbReference type="Gene3D" id="3.40.50.720">
    <property type="entry name" value="NAD(P)-binding Rossmann-like Domain"/>
    <property type="match status" value="1"/>
</dbReference>
<evidence type="ECO:0000313" key="4">
    <source>
        <dbReference type="Proteomes" id="UP000481583"/>
    </source>
</evidence>
<dbReference type="PRINTS" id="PR00080">
    <property type="entry name" value="SDRFAMILY"/>
</dbReference>
<gene>
    <name evidence="3" type="ORF">G5C51_18815</name>
</gene>
<dbReference type="FunFam" id="3.40.50.720:FF:000084">
    <property type="entry name" value="Short-chain dehydrogenase reductase"/>
    <property type="match status" value="1"/>
</dbReference>
<dbReference type="PRINTS" id="PR00081">
    <property type="entry name" value="GDHRDH"/>
</dbReference>
<dbReference type="InterPro" id="IPR002347">
    <property type="entry name" value="SDR_fam"/>
</dbReference>